<feature type="region of interest" description="Disordered" evidence="1">
    <location>
        <begin position="23"/>
        <end position="49"/>
    </location>
</feature>
<protein>
    <recommendedName>
        <fullName evidence="4">ATPase inhibitor</fullName>
    </recommendedName>
</protein>
<dbReference type="AlphaFoldDB" id="A0AAW1TW07"/>
<name>A0AAW1TW07_9CUCU</name>
<evidence type="ECO:0000313" key="3">
    <source>
        <dbReference type="Proteomes" id="UP001431783"/>
    </source>
</evidence>
<evidence type="ECO:0000313" key="2">
    <source>
        <dbReference type="EMBL" id="KAK9874954.1"/>
    </source>
</evidence>
<comment type="caution">
    <text evidence="2">The sequence shown here is derived from an EMBL/GenBank/DDBJ whole genome shotgun (WGS) entry which is preliminary data.</text>
</comment>
<evidence type="ECO:0008006" key="4">
    <source>
        <dbReference type="Google" id="ProtNLM"/>
    </source>
</evidence>
<proteinExistence type="predicted"/>
<dbReference type="Proteomes" id="UP001431783">
    <property type="component" value="Unassembled WGS sequence"/>
</dbReference>
<feature type="region of interest" description="Disordered" evidence="1">
    <location>
        <begin position="76"/>
        <end position="97"/>
    </location>
</feature>
<accession>A0AAW1TW07</accession>
<reference evidence="2 3" key="1">
    <citation type="submission" date="2023-03" db="EMBL/GenBank/DDBJ databases">
        <title>Genome insight into feeding habits of ladybird beetles.</title>
        <authorList>
            <person name="Li H.-S."/>
            <person name="Huang Y.-H."/>
            <person name="Pang H."/>
        </authorList>
    </citation>
    <scope>NUCLEOTIDE SEQUENCE [LARGE SCALE GENOMIC DNA]</scope>
    <source>
        <strain evidence="2">SYSU_2023b</strain>
        <tissue evidence="2">Whole body</tissue>
    </source>
</reference>
<organism evidence="2 3">
    <name type="scientific">Henosepilachna vigintioctopunctata</name>
    <dbReference type="NCBI Taxonomy" id="420089"/>
    <lineage>
        <taxon>Eukaryota</taxon>
        <taxon>Metazoa</taxon>
        <taxon>Ecdysozoa</taxon>
        <taxon>Arthropoda</taxon>
        <taxon>Hexapoda</taxon>
        <taxon>Insecta</taxon>
        <taxon>Pterygota</taxon>
        <taxon>Neoptera</taxon>
        <taxon>Endopterygota</taxon>
        <taxon>Coleoptera</taxon>
        <taxon>Polyphaga</taxon>
        <taxon>Cucujiformia</taxon>
        <taxon>Coccinelloidea</taxon>
        <taxon>Coccinellidae</taxon>
        <taxon>Epilachninae</taxon>
        <taxon>Epilachnini</taxon>
        <taxon>Henosepilachna</taxon>
    </lineage>
</organism>
<dbReference type="EMBL" id="JARQZJ010000032">
    <property type="protein sequence ID" value="KAK9874954.1"/>
    <property type="molecule type" value="Genomic_DNA"/>
</dbReference>
<evidence type="ECO:0000256" key="1">
    <source>
        <dbReference type="SAM" id="MobiDB-lite"/>
    </source>
</evidence>
<keyword evidence="3" id="KW-1185">Reference proteome</keyword>
<gene>
    <name evidence="2" type="ORF">WA026_005770</name>
</gene>
<sequence length="97" mass="11650">MFYSKLMPISIAQRLWLRSIGDVTKPSNQNEPTSMKKTEKQQIEQQETDENFKKEQKLRMDILKENLQEEINYHEGEMKRHKEAADHFKKEIDELKA</sequence>
<dbReference type="Gene3D" id="1.20.5.500">
    <property type="entry name" value="Single helix bin"/>
    <property type="match status" value="1"/>
</dbReference>
<dbReference type="SUPFAM" id="SSF64602">
    <property type="entry name" value="F1 ATPase inhibitor, IF1, C-terminal domain"/>
    <property type="match status" value="1"/>
</dbReference>